<gene>
    <name evidence="6" type="primary">RBCX2_2</name>
    <name evidence="5" type="synonym">RBCX2_0</name>
    <name evidence="4" type="ordered locus">VIT_06s0004g02200</name>
    <name evidence="6" type="ORF">CK203_039032</name>
    <name evidence="5" type="ORF">CK203_100151</name>
</gene>
<proteinExistence type="predicted"/>
<dbReference type="STRING" id="29760.F6GU42"/>
<reference evidence="7" key="1">
    <citation type="journal article" date="2007" name="Nature">
        <title>The grapevine genome sequence suggests ancestral hexaploidization in major angiosperm phyla.</title>
        <authorList>
            <consortium name="The French-Italian Public Consortium for Grapevine Genome Characterization."/>
            <person name="Jaillon O."/>
            <person name="Aury J.-M."/>
            <person name="Noel B."/>
            <person name="Policriti A."/>
            <person name="Clepet C."/>
            <person name="Casagrande A."/>
            <person name="Choisne N."/>
            <person name="Aubourg S."/>
            <person name="Vitulo N."/>
            <person name="Jubin C."/>
            <person name="Vezzi A."/>
            <person name="Legeai F."/>
            <person name="Hugueney P."/>
            <person name="Dasilva C."/>
            <person name="Horner D."/>
            <person name="Mica E."/>
            <person name="Jublot D."/>
            <person name="Poulain J."/>
            <person name="Bruyere C."/>
            <person name="Billault A."/>
            <person name="Segurens B."/>
            <person name="Gouyvenoux M."/>
            <person name="Ugarte E."/>
            <person name="Cattonaro F."/>
            <person name="Anthouard V."/>
            <person name="Vico V."/>
            <person name="Del Fabbro C."/>
            <person name="Alaux M."/>
            <person name="Di Gaspero G."/>
            <person name="Dumas V."/>
            <person name="Felice N."/>
            <person name="Paillard S."/>
            <person name="Juman I."/>
            <person name="Moroldo M."/>
            <person name="Scalabrin S."/>
            <person name="Canaguier A."/>
            <person name="Le Clainche I."/>
            <person name="Malacrida G."/>
            <person name="Durand E."/>
            <person name="Pesole G."/>
            <person name="Laucou V."/>
            <person name="Chatelet P."/>
            <person name="Merdinoglu D."/>
            <person name="Delledonne M."/>
            <person name="Pezzotti M."/>
            <person name="Lecharny A."/>
            <person name="Scarpelli C."/>
            <person name="Artiguenave F."/>
            <person name="Pe M.E."/>
            <person name="Valle G."/>
            <person name="Morgante M."/>
            <person name="Caboche M."/>
            <person name="Adam-Blondon A.-F."/>
            <person name="Weissenbach J."/>
            <person name="Quetier F."/>
            <person name="Wincker P."/>
        </authorList>
    </citation>
    <scope>NUCLEOTIDE SEQUENCE [LARGE SCALE GENOMIC DNA]</scope>
    <source>
        <strain evidence="7">cv. Pinot noir / PN40024</strain>
    </source>
</reference>
<keyword evidence="2" id="KW-0143">Chaperone</keyword>
<evidence type="ECO:0000313" key="6">
    <source>
        <dbReference type="EMBL" id="RVW85428.1"/>
    </source>
</evidence>
<dbReference type="Pfam" id="PF02341">
    <property type="entry name" value="RbcX"/>
    <property type="match status" value="1"/>
</dbReference>
<evidence type="ECO:0000313" key="5">
    <source>
        <dbReference type="EMBL" id="RVW32805.1"/>
    </source>
</evidence>
<dbReference type="SUPFAM" id="SSF158615">
    <property type="entry name" value="RbcX-like"/>
    <property type="match status" value="1"/>
</dbReference>
<dbReference type="GO" id="GO:0015977">
    <property type="term" value="P:carbon fixation"/>
    <property type="evidence" value="ECO:0007669"/>
    <property type="project" value="UniProtKB-KW"/>
</dbReference>
<dbReference type="GO" id="GO:0110102">
    <property type="term" value="P:ribulose bisphosphate carboxylase complex assembly"/>
    <property type="evidence" value="ECO:0007669"/>
    <property type="project" value="InterPro"/>
</dbReference>
<reference evidence="6 8" key="3">
    <citation type="journal article" date="2018" name="PLoS Genet.">
        <title>Population sequencing reveals clonal diversity and ancestral inbreeding in the grapevine cultivar Chardonnay.</title>
        <authorList>
            <person name="Roach M.J."/>
            <person name="Johnson D.L."/>
            <person name="Bohlmann J."/>
            <person name="van Vuuren H.J."/>
            <person name="Jones S.J."/>
            <person name="Pretorius I.S."/>
            <person name="Schmidt S.A."/>
            <person name="Borneman A.R."/>
        </authorList>
    </citation>
    <scope>NUCLEOTIDE SEQUENCE [LARGE SCALE GENOMIC DNA]</scope>
    <source>
        <strain evidence="8">cv. Chardonnay</strain>
        <strain evidence="6">I10V1</strain>
        <tissue evidence="6">Leaf</tissue>
    </source>
</reference>
<keyword evidence="3" id="KW-0120">Carbon dioxide fixation</keyword>
<evidence type="ECO:0000313" key="8">
    <source>
        <dbReference type="Proteomes" id="UP000288805"/>
    </source>
</evidence>
<dbReference type="GO" id="GO:0044183">
    <property type="term" value="F:protein folding chaperone"/>
    <property type="evidence" value="ECO:0007669"/>
    <property type="project" value="InterPro"/>
</dbReference>
<dbReference type="Gramene" id="Vitis06g00271.t01">
    <property type="protein sequence ID" value="Vitis06g00271.t01.CDS"/>
    <property type="gene ID" value="Vitis06g00271"/>
</dbReference>
<name>A0A438HLV3_VITVI</name>
<dbReference type="EMBL" id="QGNW01000204">
    <property type="protein sequence ID" value="RVW85428.1"/>
    <property type="molecule type" value="Genomic_DNA"/>
</dbReference>
<dbReference type="EMBL" id="FN594951">
    <property type="protein sequence ID" value="CCB43706.1"/>
    <property type="molecule type" value="Genomic_DNA"/>
</dbReference>
<keyword evidence="1" id="KW-0602">Photosynthesis</keyword>
<evidence type="ECO:0000256" key="2">
    <source>
        <dbReference type="ARBA" id="ARBA00023186"/>
    </source>
</evidence>
<evidence type="ECO:0000313" key="4">
    <source>
        <dbReference type="EMBL" id="CCB43706.1"/>
    </source>
</evidence>
<sequence>MSGALSVVGSSIFDPKTCPCLCLDALPSSNMSVKAGGGDLVWQRNSVGKKRLSRPGTVEMGSSFVDSWHEWRLEAKVLSSIVNKSSRRQHKARRLLVVSEVAGQYEDSFEDVKTQILNYFTYKAVRTVMHQLYEMNPTQYRWLYDFVAANKPGEGKRFIRILVKEKQELAERVMVTRLHLYGKWIKKCNHAEIYKEISDENLELMRERLMETVKWPSDDTNTEKIG</sequence>
<dbReference type="PANTHER" id="PTHR33791">
    <property type="entry name" value="CHAPERONIN-LIKE RBCX PROTEIN 1, CHLOROPLASTIC"/>
    <property type="match status" value="1"/>
</dbReference>
<dbReference type="HOGENOM" id="CLU_092281_1_0_1"/>
<dbReference type="InterPro" id="IPR038052">
    <property type="entry name" value="Chaperonin_RbcX_sf"/>
</dbReference>
<evidence type="ECO:0000313" key="7">
    <source>
        <dbReference type="Proteomes" id="UP000009183"/>
    </source>
</evidence>
<dbReference type="InterPro" id="IPR003435">
    <property type="entry name" value="Chaperonin_RcbX"/>
</dbReference>
<dbReference type="Gene3D" id="1.10.1200.210">
    <property type="entry name" value="Chaperonin-like RbcX"/>
    <property type="match status" value="1"/>
</dbReference>
<accession>F6GU42</accession>
<dbReference type="Proteomes" id="UP000288805">
    <property type="component" value="Unassembled WGS sequence"/>
</dbReference>
<evidence type="ECO:0000256" key="1">
    <source>
        <dbReference type="ARBA" id="ARBA00022531"/>
    </source>
</evidence>
<dbReference type="eggNOG" id="ENOG502QRY0">
    <property type="taxonomic scope" value="Eukaryota"/>
</dbReference>
<dbReference type="OrthoDB" id="546456at2759"/>
<reference evidence="4" key="2">
    <citation type="submission" date="2011-05" db="EMBL/GenBank/DDBJ databases">
        <title>High quality assembly and annotation of grapevine genome.</title>
        <authorList>
            <person name="Vitulo N."/>
            <person name="Olivier J."/>
            <person name="Forcato C."/>
            <person name="Albiero A."/>
            <person name="D'Angelo M."/>
            <person name="Zimbello R."/>
            <person name="Schiavon R."/>
            <person name="Rigobello C."/>
            <person name="Policriti A."/>
            <person name="Clepet C."/>
            <person name="Casagrande A."/>
            <person name="Choisne N."/>
            <person name="Vezzi A."/>
            <person name="Hugueney P."/>
            <person name="Horner D."/>
            <person name="Mica E."/>
            <person name="Cattonaro F."/>
            <person name="Del Fabbro C."/>
            <person name="Alaux M."/>
            <person name="Di Gaspero G."/>
            <person name="Scalabrin S."/>
            <person name="Pesole G."/>
            <person name="Delledonne M."/>
            <person name="Pezzotti M."/>
            <person name="Pe E.M."/>
            <person name="Caboche M."/>
            <person name="Adam-Blondon A.-F."/>
            <person name="Weissenbach J."/>
            <person name="Quetier F."/>
            <person name="Wincker P."/>
            <person name="Morgante M."/>
            <person name="Valle G."/>
        </authorList>
    </citation>
    <scope>NUCLEOTIDE SEQUENCE</scope>
</reference>
<organism evidence="6 8">
    <name type="scientific">Vitis vinifera</name>
    <name type="common">Grape</name>
    <dbReference type="NCBI Taxonomy" id="29760"/>
    <lineage>
        <taxon>Eukaryota</taxon>
        <taxon>Viridiplantae</taxon>
        <taxon>Streptophyta</taxon>
        <taxon>Embryophyta</taxon>
        <taxon>Tracheophyta</taxon>
        <taxon>Spermatophyta</taxon>
        <taxon>Magnoliopsida</taxon>
        <taxon>eudicotyledons</taxon>
        <taxon>Gunneridae</taxon>
        <taxon>Pentapetalae</taxon>
        <taxon>rosids</taxon>
        <taxon>Vitales</taxon>
        <taxon>Vitaceae</taxon>
        <taxon>Viteae</taxon>
        <taxon>Vitis</taxon>
    </lineage>
</organism>
<dbReference type="Proteomes" id="UP000009183">
    <property type="component" value="Chromosome 6"/>
</dbReference>
<accession>A0A438HLV3</accession>
<dbReference type="GO" id="GO:0015979">
    <property type="term" value="P:photosynthesis"/>
    <property type="evidence" value="ECO:0007669"/>
    <property type="project" value="UniProtKB-KW"/>
</dbReference>
<evidence type="ECO:0000256" key="3">
    <source>
        <dbReference type="ARBA" id="ARBA00023300"/>
    </source>
</evidence>
<dbReference type="AlphaFoldDB" id="A0A438HLV3"/>
<dbReference type="EMBL" id="QGNW01001705">
    <property type="protein sequence ID" value="RVW32805.1"/>
    <property type="molecule type" value="Genomic_DNA"/>
</dbReference>
<dbReference type="PaxDb" id="29760-VIT_06s0004g02200.t01"/>
<dbReference type="PANTHER" id="PTHR33791:SF1">
    <property type="entry name" value="RUBISCO CHAPERONE RBCX"/>
    <property type="match status" value="1"/>
</dbReference>
<keyword evidence="7" id="KW-1185">Reference proteome</keyword>
<dbReference type="KEGG" id="vvi:100246804"/>
<protein>
    <submittedName>
        <fullName evidence="6">Chaperonin-like RbcX protein 2, chloroplastic</fullName>
    </submittedName>
</protein>